<keyword evidence="10" id="KW-1185">Reference proteome</keyword>
<feature type="region of interest" description="Disordered" evidence="6">
    <location>
        <begin position="1"/>
        <end position="144"/>
    </location>
</feature>
<keyword evidence="5" id="KW-0539">Nucleus</keyword>
<evidence type="ECO:0000256" key="2">
    <source>
        <dbReference type="ARBA" id="ARBA00010304"/>
    </source>
</evidence>
<comment type="similarity">
    <text evidence="2">Belongs to the DNA repair metallo-beta-lactamase (DRMBL) family.</text>
</comment>
<evidence type="ECO:0000256" key="3">
    <source>
        <dbReference type="ARBA" id="ARBA00022763"/>
    </source>
</evidence>
<dbReference type="InterPro" id="IPR011084">
    <property type="entry name" value="DRMBL"/>
</dbReference>
<sequence>MPPVTKRTKVTQSNTLLGFFSTPTSVSPSKSGSSTSPSKPTRTQGKQRVRAAPAEVIVIDSDSDCELNEDPAKISGGKRKRASAHTQIVLDDDEVQIVGPPSSKIEAKSPIIKAESKPSSASKTLEQPAPATPTTGSSVNIEGAHPSAMDLDFTLSRCIATSSKVKLEAFQDDERLIELSDWSDAEDTYTPGGHLQDLDDQPEDDKAEILEVVKPEISESPPSAPPTRASNAFSAIMSGNREGEAWKEASTAEKKGWGRQPANTRRSAPFYKVLQGFPIAVDAFRYGAVPGVTGYFLTHAHSDHYTNLSSKWEHGPIYCSAETANVIAHLLSVDRKWLRPLPMNVTTPVPDSGGVSVTLIDANHCPGSCLFMFEGPQTLNAGDSNFKSSHVGSKRIFRYLHCGDFRASPQHINHPSVRGKKLDIIYLDTTYLDPRYVFPSQPEVIAACADLAKKLVYGHQPKPAGNNHSVTSFFSVAQKVKTEPSESTGGNKGGGTLFVVGTYSIGKERILKAVASALNSKVYCDNRKAAILRCLDDPELHEMLTKDPLEANVHLVPLSVIATDKLKLYLERFNGHFTKVIGFRPTGWTYAQQAGATTTPTLDSVITKCQQRKLYTCDDIQLTRNSSATVGLYGVPYSEHSSFFELTCFALSLEWDRIIATVNVGSEKSRGNMKRWVDKWAVERAKKGAGGVKERDPHYW</sequence>
<dbReference type="GO" id="GO:0003684">
    <property type="term" value="F:damaged DNA binding"/>
    <property type="evidence" value="ECO:0007669"/>
    <property type="project" value="TreeGrafter"/>
</dbReference>
<evidence type="ECO:0000259" key="7">
    <source>
        <dbReference type="Pfam" id="PF07522"/>
    </source>
</evidence>
<dbReference type="Pfam" id="PF12706">
    <property type="entry name" value="Lactamase_B_2"/>
    <property type="match status" value="1"/>
</dbReference>
<protein>
    <submittedName>
        <fullName evidence="9">DNA repair metallo-beta-lactamase-domain-containing protein</fullName>
    </submittedName>
</protein>
<dbReference type="EMBL" id="ML178823">
    <property type="protein sequence ID" value="TFL01927.1"/>
    <property type="molecule type" value="Genomic_DNA"/>
</dbReference>
<organism evidence="9 10">
    <name type="scientific">Pterulicium gracile</name>
    <dbReference type="NCBI Taxonomy" id="1884261"/>
    <lineage>
        <taxon>Eukaryota</taxon>
        <taxon>Fungi</taxon>
        <taxon>Dikarya</taxon>
        <taxon>Basidiomycota</taxon>
        <taxon>Agaricomycotina</taxon>
        <taxon>Agaricomycetes</taxon>
        <taxon>Agaricomycetidae</taxon>
        <taxon>Agaricales</taxon>
        <taxon>Pleurotineae</taxon>
        <taxon>Pterulaceae</taxon>
        <taxon>Pterulicium</taxon>
    </lineage>
</organism>
<evidence type="ECO:0000256" key="6">
    <source>
        <dbReference type="SAM" id="MobiDB-lite"/>
    </source>
</evidence>
<accession>A0A5C3QK83</accession>
<dbReference type="InterPro" id="IPR036866">
    <property type="entry name" value="RibonucZ/Hydroxyglut_hydro"/>
</dbReference>
<evidence type="ECO:0000256" key="5">
    <source>
        <dbReference type="ARBA" id="ARBA00023242"/>
    </source>
</evidence>
<dbReference type="OrthoDB" id="262529at2759"/>
<dbReference type="FunFam" id="3.40.50.12650:FF:000001">
    <property type="entry name" value="DNA cross-link repair 1A"/>
    <property type="match status" value="1"/>
</dbReference>
<reference evidence="9 10" key="1">
    <citation type="journal article" date="2019" name="Nat. Ecol. Evol.">
        <title>Megaphylogeny resolves global patterns of mushroom evolution.</title>
        <authorList>
            <person name="Varga T."/>
            <person name="Krizsan K."/>
            <person name="Foldi C."/>
            <person name="Dima B."/>
            <person name="Sanchez-Garcia M."/>
            <person name="Sanchez-Ramirez S."/>
            <person name="Szollosi G.J."/>
            <person name="Szarkandi J.G."/>
            <person name="Papp V."/>
            <person name="Albert L."/>
            <person name="Andreopoulos W."/>
            <person name="Angelini C."/>
            <person name="Antonin V."/>
            <person name="Barry K.W."/>
            <person name="Bougher N.L."/>
            <person name="Buchanan P."/>
            <person name="Buyck B."/>
            <person name="Bense V."/>
            <person name="Catcheside P."/>
            <person name="Chovatia M."/>
            <person name="Cooper J."/>
            <person name="Damon W."/>
            <person name="Desjardin D."/>
            <person name="Finy P."/>
            <person name="Geml J."/>
            <person name="Haridas S."/>
            <person name="Hughes K."/>
            <person name="Justo A."/>
            <person name="Karasinski D."/>
            <person name="Kautmanova I."/>
            <person name="Kiss B."/>
            <person name="Kocsube S."/>
            <person name="Kotiranta H."/>
            <person name="LaButti K.M."/>
            <person name="Lechner B.E."/>
            <person name="Liimatainen K."/>
            <person name="Lipzen A."/>
            <person name="Lukacs Z."/>
            <person name="Mihaltcheva S."/>
            <person name="Morgado L.N."/>
            <person name="Niskanen T."/>
            <person name="Noordeloos M.E."/>
            <person name="Ohm R.A."/>
            <person name="Ortiz-Santana B."/>
            <person name="Ovrebo C."/>
            <person name="Racz N."/>
            <person name="Riley R."/>
            <person name="Savchenko A."/>
            <person name="Shiryaev A."/>
            <person name="Soop K."/>
            <person name="Spirin V."/>
            <person name="Szebenyi C."/>
            <person name="Tomsovsky M."/>
            <person name="Tulloss R.E."/>
            <person name="Uehling J."/>
            <person name="Grigoriev I.V."/>
            <person name="Vagvolgyi C."/>
            <person name="Papp T."/>
            <person name="Martin F.M."/>
            <person name="Miettinen O."/>
            <person name="Hibbett D.S."/>
            <person name="Nagy L.G."/>
        </authorList>
    </citation>
    <scope>NUCLEOTIDE SEQUENCE [LARGE SCALE GENOMIC DNA]</scope>
    <source>
        <strain evidence="9 10">CBS 309.79</strain>
    </source>
</reference>
<evidence type="ECO:0000259" key="8">
    <source>
        <dbReference type="Pfam" id="PF12706"/>
    </source>
</evidence>
<gene>
    <name evidence="9" type="ORF">BDV98DRAFT_603913</name>
</gene>
<dbReference type="Gene3D" id="3.60.15.10">
    <property type="entry name" value="Ribonuclease Z/Hydroxyacylglutathione hydrolase-like"/>
    <property type="match status" value="1"/>
</dbReference>
<keyword evidence="3" id="KW-0227">DNA damage</keyword>
<evidence type="ECO:0000313" key="9">
    <source>
        <dbReference type="EMBL" id="TFL01927.1"/>
    </source>
</evidence>
<dbReference type="GO" id="GO:0006303">
    <property type="term" value="P:double-strand break repair via nonhomologous end joining"/>
    <property type="evidence" value="ECO:0007669"/>
    <property type="project" value="TreeGrafter"/>
</dbReference>
<feature type="domain" description="DNA repair metallo-beta-lactamase" evidence="7">
    <location>
        <begin position="538"/>
        <end position="665"/>
    </location>
</feature>
<dbReference type="AlphaFoldDB" id="A0A5C3QK83"/>
<feature type="compositionally biased region" description="Low complexity" evidence="6">
    <location>
        <begin position="21"/>
        <end position="41"/>
    </location>
</feature>
<dbReference type="CDD" id="cd16273">
    <property type="entry name" value="SNM1A-1C-like_MBL-fold"/>
    <property type="match status" value="1"/>
</dbReference>
<dbReference type="GO" id="GO:0035312">
    <property type="term" value="F:5'-3' DNA exonuclease activity"/>
    <property type="evidence" value="ECO:0007669"/>
    <property type="project" value="TreeGrafter"/>
</dbReference>
<dbReference type="Pfam" id="PF07522">
    <property type="entry name" value="DRMBL"/>
    <property type="match status" value="1"/>
</dbReference>
<dbReference type="SUPFAM" id="SSF56281">
    <property type="entry name" value="Metallo-hydrolase/oxidoreductase"/>
    <property type="match status" value="1"/>
</dbReference>
<dbReference type="GO" id="GO:0005634">
    <property type="term" value="C:nucleus"/>
    <property type="evidence" value="ECO:0007669"/>
    <property type="project" value="UniProtKB-SubCell"/>
</dbReference>
<feature type="domain" description="Metallo-beta-lactamase" evidence="8">
    <location>
        <begin position="288"/>
        <end position="456"/>
    </location>
</feature>
<keyword evidence="4" id="KW-0234">DNA repair</keyword>
<dbReference type="InterPro" id="IPR001279">
    <property type="entry name" value="Metallo-B-lactamas"/>
</dbReference>
<evidence type="ECO:0000313" key="10">
    <source>
        <dbReference type="Proteomes" id="UP000305067"/>
    </source>
</evidence>
<dbReference type="PANTHER" id="PTHR23240:SF6">
    <property type="entry name" value="DNA CROSS-LINK REPAIR 1A PROTEIN"/>
    <property type="match status" value="1"/>
</dbReference>
<proteinExistence type="inferred from homology"/>
<evidence type="ECO:0000256" key="4">
    <source>
        <dbReference type="ARBA" id="ARBA00023204"/>
    </source>
</evidence>
<comment type="subcellular location">
    <subcellularLocation>
        <location evidence="1">Nucleus</location>
    </subcellularLocation>
</comment>
<evidence type="ECO:0000256" key="1">
    <source>
        <dbReference type="ARBA" id="ARBA00004123"/>
    </source>
</evidence>
<dbReference type="PANTHER" id="PTHR23240">
    <property type="entry name" value="DNA CROSS-LINK REPAIR PROTEIN PSO2/SNM1-RELATED"/>
    <property type="match status" value="1"/>
</dbReference>
<dbReference type="STRING" id="1884261.A0A5C3QK83"/>
<dbReference type="Proteomes" id="UP000305067">
    <property type="component" value="Unassembled WGS sequence"/>
</dbReference>
<name>A0A5C3QK83_9AGAR</name>
<dbReference type="GO" id="GO:0036297">
    <property type="term" value="P:interstrand cross-link repair"/>
    <property type="evidence" value="ECO:0007669"/>
    <property type="project" value="TreeGrafter"/>
</dbReference>
<dbReference type="Gene3D" id="3.40.50.12650">
    <property type="match status" value="1"/>
</dbReference>